<proteinExistence type="predicted"/>
<reference evidence="3" key="1">
    <citation type="submission" date="2022-11" db="UniProtKB">
        <authorList>
            <consortium name="WormBaseParasite"/>
        </authorList>
    </citation>
    <scope>IDENTIFICATION</scope>
</reference>
<evidence type="ECO:0000313" key="2">
    <source>
        <dbReference type="Proteomes" id="UP000887565"/>
    </source>
</evidence>
<name>A0A915K862_ROMCU</name>
<feature type="domain" description="Helitron helicase-like" evidence="1">
    <location>
        <begin position="375"/>
        <end position="561"/>
    </location>
</feature>
<keyword evidence="2" id="KW-1185">Reference proteome</keyword>
<dbReference type="OMA" id="DARNDIN"/>
<evidence type="ECO:0000259" key="1">
    <source>
        <dbReference type="Pfam" id="PF14214"/>
    </source>
</evidence>
<dbReference type="InterPro" id="IPR025476">
    <property type="entry name" value="Helitron_helicase-like"/>
</dbReference>
<evidence type="ECO:0000313" key="3">
    <source>
        <dbReference type="WBParaSite" id="nRc.2.0.1.t34379-RA"/>
    </source>
</evidence>
<dbReference type="Proteomes" id="UP000887565">
    <property type="component" value="Unplaced"/>
</dbReference>
<dbReference type="PANTHER" id="PTHR45786:SF74">
    <property type="entry name" value="ATP-DEPENDENT DNA HELICASE"/>
    <property type="match status" value="1"/>
</dbReference>
<dbReference type="WBParaSite" id="nRc.2.0.1.t34379-RA">
    <property type="protein sequence ID" value="nRc.2.0.1.t34379-RA"/>
    <property type="gene ID" value="nRc.2.0.1.g34379"/>
</dbReference>
<dbReference type="Pfam" id="PF14214">
    <property type="entry name" value="Helitron_like_N"/>
    <property type="match status" value="1"/>
</dbReference>
<sequence length="747" mass="86107">MKKMAKLAKTCQKHHPDKYCASRDVKHKVEYFNSGAFDYKCVHCGAKMLKSEYFGKASKCCHNGQVNLREHYEILQNAPQPLLDLCTNKKEYANLFMRNARRYNTEFAFASIHTVSEKAPPGGPQMCKINGESSFNLSDLYTKDGKRPAFGQYYVLEPQVAMDYRNNQPPEKKLNATILAILDSMIRDHNVLAQSYQFASELHKAKILEYMAQHQQAPKFEMTILTNREARELHVADGEVHAHRTDVPTTEQVAVVWISKSGEPPNFSGVRLHGRKGDFKEMPYFEPNVDPACFPLLFPYGTQGYHFGIDKNFKNPKFQNEMAIEIEAGKGDGDLYCDEDLEWVDDFDNAEDNGMDDMVKKHTGGKRDKVSAREFYRYLFQFREDNPTDYHWLWTKRTLAELFVIITCNKIERHEMDWVRNIQDQTNLRSALPGAFVQGIEKGLKKGETLGRIYLAPPVWTGSRAYMQQQYADAKAMARELGAPVWFLTFTGNPNWPEIKNALAPGQSYTSRPDIVCRVFYHKLKELIKDIAERHVLGKCLGYVYSVEFQKRGMPHIHMLIILEKDPGNKMPDFCDEFVCAEIPDLPDKEDISDEAAQARNLHHWVTKLNLHDHDEKSPCMVDGKCSKYFPRKVSAVTVLSEKDFPIYKRRAPPGPDESKQWVYGPAGAPVVFHEGYEREAQTELQSGNKKNMVLAFFDLCREDALAKTLTYDKLGKHFWFDRKERMWLLRKKGNPAKTIVRFGREH</sequence>
<dbReference type="AlphaFoldDB" id="A0A915K862"/>
<organism evidence="2 3">
    <name type="scientific">Romanomermis culicivorax</name>
    <name type="common">Nematode worm</name>
    <dbReference type="NCBI Taxonomy" id="13658"/>
    <lineage>
        <taxon>Eukaryota</taxon>
        <taxon>Metazoa</taxon>
        <taxon>Ecdysozoa</taxon>
        <taxon>Nematoda</taxon>
        <taxon>Enoplea</taxon>
        <taxon>Dorylaimia</taxon>
        <taxon>Mermithida</taxon>
        <taxon>Mermithoidea</taxon>
        <taxon>Mermithidae</taxon>
        <taxon>Romanomermis</taxon>
    </lineage>
</organism>
<accession>A0A915K862</accession>
<dbReference type="PANTHER" id="PTHR45786">
    <property type="entry name" value="DNA BINDING PROTEIN-LIKE"/>
    <property type="match status" value="1"/>
</dbReference>
<protein>
    <submittedName>
        <fullName evidence="3">Helitron helicase-like domain-containing protein</fullName>
    </submittedName>
</protein>